<reference evidence="1 2" key="2">
    <citation type="submission" date="2019-04" db="EMBL/GenBank/DDBJ databases">
        <title>The genome sequence of big-headed turtle.</title>
        <authorList>
            <person name="Gong S."/>
        </authorList>
    </citation>
    <scope>NUCLEOTIDE SEQUENCE [LARGE SCALE GENOMIC DNA]</scope>
    <source>
        <strain evidence="1">DO16091913</strain>
        <tissue evidence="1">Muscle</tissue>
    </source>
</reference>
<gene>
    <name evidence="1" type="ORF">DR999_PMT03695</name>
</gene>
<name>A0A4D9EPZ3_9SAUR</name>
<proteinExistence type="predicted"/>
<dbReference type="Gene3D" id="1.10.472.80">
    <property type="entry name" value="Ypt/Rab-GAP domain of gyp1p, domain 3"/>
    <property type="match status" value="1"/>
</dbReference>
<evidence type="ECO:0000313" key="2">
    <source>
        <dbReference type="Proteomes" id="UP000297703"/>
    </source>
</evidence>
<dbReference type="SUPFAM" id="SSF47923">
    <property type="entry name" value="Ypt/Rab-GAP domain of gyp1p"/>
    <property type="match status" value="1"/>
</dbReference>
<reference evidence="1 2" key="1">
    <citation type="submission" date="2019-04" db="EMBL/GenBank/DDBJ databases">
        <title>Draft genome of the big-headed turtle Platysternon megacephalum.</title>
        <authorList>
            <person name="Gong S."/>
        </authorList>
    </citation>
    <scope>NUCLEOTIDE SEQUENCE [LARGE SCALE GENOMIC DNA]</scope>
    <source>
        <strain evidence="1">DO16091913</strain>
        <tissue evidence="1">Muscle</tissue>
    </source>
</reference>
<evidence type="ECO:0000313" key="1">
    <source>
        <dbReference type="EMBL" id="TFK12867.1"/>
    </source>
</evidence>
<comment type="caution">
    <text evidence="1">The sequence shown here is derived from an EMBL/GenBank/DDBJ whole genome shotgun (WGS) entry which is preliminary data.</text>
</comment>
<dbReference type="EMBL" id="QXTE01000018">
    <property type="protein sequence ID" value="TFK12867.1"/>
    <property type="molecule type" value="Genomic_DNA"/>
</dbReference>
<sequence length="1377" mass="157382">MKVSHEMDQVGGTSEHARIRLCRNHQTSDVSWLHSSLQETLLPGKPWHKVLDKLGAALADDVKHQLRNPKQRQMIFCLLGQHFVKKYFNECPNQPSLLSSTNMSEIDQKKLEEDTRIWLKQQCLKAAERISCQFRLDNNSDRLAPEMVHFLNDTYNIVATEMELLLATHEAWEKAEDSHKDLPPSEWNSNLTSVAKKRPNSVESKDLNLAIYGGSVFQLNEKDKMHIGPEIPSPILNCSASDILGDSICAIISLDYDSMLTVCERLSGKLLPKTLRQFIWTDKLLKADAKVDKFERITILEREARVKFGRTVEHRIAKLKIRSATRSPISGLIENAVVEKYEKTPCMHSFAINEQMISETSKTLNVLYVFNGTYEPYLIYWLFPLQMAFKQIMPTAEHPYELAMYLHVLHQNLFPSWTEIFAMAEWMMSLLEREDTEFFTHLQQCFRKNFAVDPKDFLVELIVREREKAQELYIATDRSEQNKHLTKELLASPVIFLRKWMGEGFVSILDFPAVLLIWDQLYMQDWNQKVMENFCLSILMLLKDSLMAANDYPAIREVFLFHGCHLLTADIQRAWIHLQQGGLPSDIPGLNRQNQRPLADLSPRLSSMEDGKVSLGFQDILPVEVKDVLLKLVLPVPQVEISHTETWLKEFDPLAVELTVSAFYGLEKLCSKTSSFKPSLVQKTKGKTAKKSETTEFTVQFNETFAFDSLDPSEFINMAEAKPYIVLKVVYKSKGKDSLTLGWQMVDVFQQETTNIRAIWTPKEFSTLVPLHPGKLPYDIMDYTLKHVSKDLARGHSSIQLTVYDTSKERHRQRNSQMRRKRVQESDFLCVPWIPYNSSTILPSPTSLNCPFDLYIDALHYIPDNATITKVTGQIKNSGLNGLPDITAFPLPNSSSRNPEFQYRMVLNGDDPKVMDINTCVLLQVYTVDVDSGDLVIIGNSVIRVFNDDGKLNVGGFQLRLRGGMPTKEPAAFTLSALNQYPVIPCCTILLRLLPHTQAMFLQSSVPAPSYLMGYYFSNDAKPNNSELEVISSFQKDNSFPKLVQDMAIHLINKEQSKVTLDHLEAWYVERLDEKRHSRPEHFPKYINMHHAVRYRQEAGIRIKVKQAFGLKAGGYYVNVLARVLKGAASMHLPELPQQWAGEEKFLTSQLDFTSLQRSPRWTDPSVVLHPYLDDHSVLLIQIFGLNAIYVPDPSGQRPGKVISHPGQILELNTQSQLGWTAVPLFDSDYVRSGVHSAPLFQGSPSAEFLQSVISQPVKDVMAEGIKKKTLKLLPTFGSVTLEFWDGHYFEEEHYEQPVLNNLLTVANTKKFVDTQANKRGQELSELVLHSMDKKIRKLGRHSPEYYQQEYFYKEAMGNAFYSLVETVLLNAVYGHL</sequence>
<organism evidence="1 2">
    <name type="scientific">Platysternon megacephalum</name>
    <name type="common">big-headed turtle</name>
    <dbReference type="NCBI Taxonomy" id="55544"/>
    <lineage>
        <taxon>Eukaryota</taxon>
        <taxon>Metazoa</taxon>
        <taxon>Chordata</taxon>
        <taxon>Craniata</taxon>
        <taxon>Vertebrata</taxon>
        <taxon>Euteleostomi</taxon>
        <taxon>Archelosauria</taxon>
        <taxon>Testudinata</taxon>
        <taxon>Testudines</taxon>
        <taxon>Cryptodira</taxon>
        <taxon>Durocryptodira</taxon>
        <taxon>Testudinoidea</taxon>
        <taxon>Platysternidae</taxon>
        <taxon>Platysternon</taxon>
    </lineage>
</organism>
<dbReference type="Proteomes" id="UP000297703">
    <property type="component" value="Unassembled WGS sequence"/>
</dbReference>
<dbReference type="STRING" id="55544.A0A4D9EPZ3"/>
<dbReference type="InterPro" id="IPR035969">
    <property type="entry name" value="Rab-GAP_TBC_sf"/>
</dbReference>
<protein>
    <submittedName>
        <fullName evidence="1">Pinin</fullName>
    </submittedName>
</protein>
<accession>A0A4D9EPZ3</accession>
<keyword evidence="2" id="KW-1185">Reference proteome</keyword>
<dbReference type="OrthoDB" id="70142at2759"/>